<reference evidence="2 3" key="1">
    <citation type="journal article" date="2009" name="PLoS Genet.">
        <title>The genome of Nectria haematococca: contribution of supernumerary chromosomes to gene expansion.</title>
        <authorList>
            <person name="Coleman J.J."/>
            <person name="Rounsley S.D."/>
            <person name="Rodriguez-Carres M."/>
            <person name="Kuo A."/>
            <person name="Wasmann C.C."/>
            <person name="Grimwood J."/>
            <person name="Schmutz J."/>
            <person name="Taga M."/>
            <person name="White G.J."/>
            <person name="Zhou S."/>
            <person name="Schwartz D.C."/>
            <person name="Freitag M."/>
            <person name="Ma L.J."/>
            <person name="Danchin E.G."/>
            <person name="Henrissat B."/>
            <person name="Coutinho P.M."/>
            <person name="Nelson D.R."/>
            <person name="Straney D."/>
            <person name="Napoli C.A."/>
            <person name="Barker B.M."/>
            <person name="Gribskov M."/>
            <person name="Rep M."/>
            <person name="Kroken S."/>
            <person name="Molnar I."/>
            <person name="Rensing C."/>
            <person name="Kennell J.C."/>
            <person name="Zamora J."/>
            <person name="Farman M.L."/>
            <person name="Selker E.U."/>
            <person name="Salamov A."/>
            <person name="Shapiro H."/>
            <person name="Pangilinan J."/>
            <person name="Lindquist E."/>
            <person name="Lamers C."/>
            <person name="Grigoriev I.V."/>
            <person name="Geiser D.M."/>
            <person name="Covert S.F."/>
            <person name="Temporini E."/>
            <person name="Vanetten H.D."/>
        </authorList>
    </citation>
    <scope>NUCLEOTIDE SEQUENCE [LARGE SCALE GENOMIC DNA]</scope>
    <source>
        <strain evidence="3">ATCC MYA-4622 / CBS 123669 / FGSC 9596 / NRRL 45880 / 77-13-4</strain>
    </source>
</reference>
<dbReference type="EMBL" id="GG698914">
    <property type="protein sequence ID" value="EEU38628.1"/>
    <property type="molecule type" value="Genomic_DNA"/>
</dbReference>
<dbReference type="InterPro" id="IPR036188">
    <property type="entry name" value="FAD/NAD-bd_sf"/>
</dbReference>
<dbReference type="RefSeq" id="XP_003044341.1">
    <property type="nucleotide sequence ID" value="XM_003044295.1"/>
</dbReference>
<accession>C7ZAT3</accession>
<dbReference type="OMA" id="LGHELSW"/>
<dbReference type="STRING" id="660122.C7ZAT3"/>
<evidence type="ECO:0000259" key="1">
    <source>
        <dbReference type="Pfam" id="PF01266"/>
    </source>
</evidence>
<dbReference type="KEGG" id="nhe:NECHADRAFT_70726"/>
<dbReference type="AlphaFoldDB" id="C7ZAT3"/>
<name>C7ZAT3_FUSV7</name>
<dbReference type="SUPFAM" id="SSF51905">
    <property type="entry name" value="FAD/NAD(P)-binding domain"/>
    <property type="match status" value="1"/>
</dbReference>
<dbReference type="OrthoDB" id="429143at2759"/>
<evidence type="ECO:0000313" key="3">
    <source>
        <dbReference type="Proteomes" id="UP000005206"/>
    </source>
</evidence>
<dbReference type="PANTHER" id="PTHR13847">
    <property type="entry name" value="SARCOSINE DEHYDROGENASE-RELATED"/>
    <property type="match status" value="1"/>
</dbReference>
<dbReference type="Pfam" id="PF01266">
    <property type="entry name" value="DAO"/>
    <property type="match status" value="1"/>
</dbReference>
<keyword evidence="3" id="KW-1185">Reference proteome</keyword>
<dbReference type="eggNOG" id="ENOG502SK7Z">
    <property type="taxonomic scope" value="Eukaryota"/>
</dbReference>
<dbReference type="GeneID" id="9672877"/>
<feature type="domain" description="FAD dependent oxidoreductase" evidence="1">
    <location>
        <begin position="68"/>
        <end position="462"/>
    </location>
</feature>
<sequence>MYVSESTAGPTASRPTLTSCSIALKQQIKDRLCLTADLPSAHPTSSAWQEPAASIATIQSETLPPVTDIAIIGSGITGTSVAHTLLNHPRAFNLRVTILEARNACSGATGRNGGHLISDTCGHFEHLVASLGPEEAVKILRFSEDNIKELKALIDHLSEPEKEAVEFRQVIASSTIADKPIVDSLRRSLSLLQEAVNKTTLGYRVVEDRETIRVSDLAGNMLGTGALWPYRLITILQKHLLDTHGSRFSLETNTPVVSISCDENVSQNEPEYVLQTPRGAIRARKVIHCTNGYSSHLLPSLTGSLYPLRGTVSVQDPGLSFPRLGDKYSWTKIHSGGYDPKTRRFTTGLYYAQQNAKTGEIVIGGESQEIENLLTSDDSQVAASARDHISSIVPKIFLDADDAKTKKVWSGIMGFTADNLPMIGNLSRKTTGRTGSDEWIAAGFNGHGMDKCWLSGQAVAKMALGEDVPCWLPESFLVSEERLKGCTLDAAADGMMSLFTDESSNL</sequence>
<organism evidence="2 3">
    <name type="scientific">Fusarium vanettenii (strain ATCC MYA-4622 / CBS 123669 / FGSC 9596 / NRRL 45880 / 77-13-4)</name>
    <name type="common">Fusarium solani subsp. pisi</name>
    <dbReference type="NCBI Taxonomy" id="660122"/>
    <lineage>
        <taxon>Eukaryota</taxon>
        <taxon>Fungi</taxon>
        <taxon>Dikarya</taxon>
        <taxon>Ascomycota</taxon>
        <taxon>Pezizomycotina</taxon>
        <taxon>Sordariomycetes</taxon>
        <taxon>Hypocreomycetidae</taxon>
        <taxon>Hypocreales</taxon>
        <taxon>Nectriaceae</taxon>
        <taxon>Fusarium</taxon>
        <taxon>Fusarium solani species complex</taxon>
        <taxon>Fusarium vanettenii</taxon>
    </lineage>
</organism>
<protein>
    <recommendedName>
        <fullName evidence="1">FAD dependent oxidoreductase domain-containing protein</fullName>
    </recommendedName>
</protein>
<dbReference type="Proteomes" id="UP000005206">
    <property type="component" value="Chromosome 7"/>
</dbReference>
<dbReference type="Gene3D" id="3.30.9.10">
    <property type="entry name" value="D-Amino Acid Oxidase, subunit A, domain 2"/>
    <property type="match status" value="1"/>
</dbReference>
<dbReference type="Gene3D" id="3.50.50.60">
    <property type="entry name" value="FAD/NAD(P)-binding domain"/>
    <property type="match status" value="1"/>
</dbReference>
<dbReference type="PANTHER" id="PTHR13847:SF213">
    <property type="entry name" value="DEPENDENT OXIDOREDUCTASE, PUTATIVE-RELATED"/>
    <property type="match status" value="1"/>
</dbReference>
<gene>
    <name evidence="2" type="ORF">NECHADRAFT_70726</name>
</gene>
<dbReference type="InterPro" id="IPR006076">
    <property type="entry name" value="FAD-dep_OxRdtase"/>
</dbReference>
<dbReference type="GO" id="GO:0005737">
    <property type="term" value="C:cytoplasm"/>
    <property type="evidence" value="ECO:0007669"/>
    <property type="project" value="TreeGrafter"/>
</dbReference>
<evidence type="ECO:0000313" key="2">
    <source>
        <dbReference type="EMBL" id="EEU38628.1"/>
    </source>
</evidence>
<proteinExistence type="predicted"/>
<dbReference type="InParanoid" id="C7ZAT3"/>
<dbReference type="VEuPathDB" id="FungiDB:NECHADRAFT_70726"/>
<dbReference type="HOGENOM" id="CLU_022730_2_2_1"/>